<keyword evidence="1" id="KW-0472">Membrane</keyword>
<comment type="caution">
    <text evidence="2">The sequence shown here is derived from an EMBL/GenBank/DDBJ whole genome shotgun (WGS) entry which is preliminary data.</text>
</comment>
<sequence length="286" mass="31128">MKKKSRLVITISALLVIIAAGTLLFVFRPAQLSTTHNHYRISGMSANIRGTASPAKQIQYRVGNGTKRTIAVRSGSFAINLPASDHKQIVTIYNHGRSKKVTVSAATALADYQRFAGIYNQALIASRLPKHLQQIAKNPAADPAKSQQQAAELAAAMAKIQKNSQKELLPVQLNNTIRSLPAQHSYQLRINVRHQQLIGITLISPLASLRNQKAQQTTGSFVTVLALIAQASGADPSQVLKDFGKTARQANNAKTTSLRPIRSKGVQFDLGVSTQNLYVYVGKYDH</sequence>
<protein>
    <submittedName>
        <fullName evidence="2">Uncharacterized protein</fullName>
    </submittedName>
</protein>
<dbReference type="EMBL" id="AFVZ01000001">
    <property type="protein sequence ID" value="EHN58401.1"/>
    <property type="molecule type" value="Genomic_DNA"/>
</dbReference>
<dbReference type="STRING" id="336988.NT96_04570"/>
<evidence type="ECO:0000313" key="3">
    <source>
        <dbReference type="Proteomes" id="UP000004959"/>
    </source>
</evidence>
<dbReference type="HOGENOM" id="CLU_078761_0_0_9"/>
<dbReference type="PATRIC" id="fig|1045004.4.peg.278"/>
<name>G9WIV2_9LACO</name>
<gene>
    <name evidence="2" type="ORF">OKIT_0276</name>
</gene>
<reference evidence="2 3" key="1">
    <citation type="journal article" date="2012" name="PLoS ONE">
        <title>Functional divergence in the genus oenococcus as predicted by genome sequencing of the newly-described species, Oenococcus kitaharae.</title>
        <authorList>
            <person name="Borneman A.R."/>
            <person name="McCarthy J.M."/>
            <person name="Chambers P.J."/>
            <person name="Bartowsky E.J."/>
        </authorList>
    </citation>
    <scope>NUCLEOTIDE SEQUENCE [LARGE SCALE GENOMIC DNA]</scope>
    <source>
        <strain evidence="3">DSM17330</strain>
    </source>
</reference>
<evidence type="ECO:0000256" key="1">
    <source>
        <dbReference type="SAM" id="Phobius"/>
    </source>
</evidence>
<dbReference type="OrthoDB" id="2151690at2"/>
<dbReference type="RefSeq" id="WP_007744649.1">
    <property type="nucleotide sequence ID" value="NZ_CM001398.1"/>
</dbReference>
<proteinExistence type="predicted"/>
<evidence type="ECO:0000313" key="2">
    <source>
        <dbReference type="EMBL" id="EHN58401.1"/>
    </source>
</evidence>
<organism evidence="2 3">
    <name type="scientific">Oenococcus kitaharae DSM 17330</name>
    <dbReference type="NCBI Taxonomy" id="1045004"/>
    <lineage>
        <taxon>Bacteria</taxon>
        <taxon>Bacillati</taxon>
        <taxon>Bacillota</taxon>
        <taxon>Bacilli</taxon>
        <taxon>Lactobacillales</taxon>
        <taxon>Lactobacillaceae</taxon>
        <taxon>Oenococcus</taxon>
    </lineage>
</organism>
<dbReference type="AlphaFoldDB" id="G9WIV2"/>
<accession>G9WIV2</accession>
<keyword evidence="1" id="KW-1133">Transmembrane helix</keyword>
<keyword evidence="1" id="KW-0812">Transmembrane</keyword>
<keyword evidence="3" id="KW-1185">Reference proteome</keyword>
<feature type="transmembrane region" description="Helical" evidence="1">
    <location>
        <begin position="7"/>
        <end position="27"/>
    </location>
</feature>
<dbReference type="Proteomes" id="UP000004959">
    <property type="component" value="Chromosome"/>
</dbReference>
<dbReference type="eggNOG" id="ENOG5033VWT">
    <property type="taxonomic scope" value="Bacteria"/>
</dbReference>